<evidence type="ECO:0000313" key="3">
    <source>
        <dbReference type="Proteomes" id="UP000315750"/>
    </source>
</evidence>
<sequence length="88" mass="9733">MPGDPDPWGTRQKSKGTAMVHHTSPPDHRTRRNASHNSRFPQPVGEIELAILETRLAIEGETDIDAAAQLLSGLYAMYRQRLADRGAV</sequence>
<evidence type="ECO:0000256" key="1">
    <source>
        <dbReference type="SAM" id="MobiDB-lite"/>
    </source>
</evidence>
<dbReference type="AlphaFoldDB" id="A0A518AM36"/>
<reference evidence="2 3" key="1">
    <citation type="submission" date="2019-02" db="EMBL/GenBank/DDBJ databases">
        <title>Deep-cultivation of Planctomycetes and their phenomic and genomic characterization uncovers novel biology.</title>
        <authorList>
            <person name="Wiegand S."/>
            <person name="Jogler M."/>
            <person name="Boedeker C."/>
            <person name="Pinto D."/>
            <person name="Vollmers J."/>
            <person name="Rivas-Marin E."/>
            <person name="Kohn T."/>
            <person name="Peeters S.H."/>
            <person name="Heuer A."/>
            <person name="Rast P."/>
            <person name="Oberbeckmann S."/>
            <person name="Bunk B."/>
            <person name="Jeske O."/>
            <person name="Meyerdierks A."/>
            <person name="Storesund J.E."/>
            <person name="Kallscheuer N."/>
            <person name="Luecker S."/>
            <person name="Lage O.M."/>
            <person name="Pohl T."/>
            <person name="Merkel B.J."/>
            <person name="Hornburger P."/>
            <person name="Mueller R.-W."/>
            <person name="Bruemmer F."/>
            <person name="Labrenz M."/>
            <person name="Spormann A.M."/>
            <person name="Op den Camp H."/>
            <person name="Overmann J."/>
            <person name="Amann R."/>
            <person name="Jetten M.S.M."/>
            <person name="Mascher T."/>
            <person name="Medema M.H."/>
            <person name="Devos D.P."/>
            <person name="Kaster A.-K."/>
            <person name="Ovreas L."/>
            <person name="Rohde M."/>
            <person name="Galperin M.Y."/>
            <person name="Jogler C."/>
        </authorList>
    </citation>
    <scope>NUCLEOTIDE SEQUENCE [LARGE SCALE GENOMIC DNA]</scope>
    <source>
        <strain evidence="2 3">Pan181</strain>
    </source>
</reference>
<dbReference type="KEGG" id="amuc:Pan181_19830"/>
<keyword evidence="3" id="KW-1185">Reference proteome</keyword>
<organism evidence="2 3">
    <name type="scientific">Aeoliella mucimassa</name>
    <dbReference type="NCBI Taxonomy" id="2527972"/>
    <lineage>
        <taxon>Bacteria</taxon>
        <taxon>Pseudomonadati</taxon>
        <taxon>Planctomycetota</taxon>
        <taxon>Planctomycetia</taxon>
        <taxon>Pirellulales</taxon>
        <taxon>Lacipirellulaceae</taxon>
        <taxon>Aeoliella</taxon>
    </lineage>
</organism>
<name>A0A518AM36_9BACT</name>
<proteinExistence type="predicted"/>
<dbReference type="EMBL" id="CP036278">
    <property type="protein sequence ID" value="QDU55787.1"/>
    <property type="molecule type" value="Genomic_DNA"/>
</dbReference>
<evidence type="ECO:0000313" key="2">
    <source>
        <dbReference type="EMBL" id="QDU55787.1"/>
    </source>
</evidence>
<gene>
    <name evidence="2" type="ORF">Pan181_19830</name>
</gene>
<dbReference type="Proteomes" id="UP000315750">
    <property type="component" value="Chromosome"/>
</dbReference>
<protein>
    <submittedName>
        <fullName evidence="2">Uncharacterized protein</fullName>
    </submittedName>
</protein>
<accession>A0A518AM36</accession>
<feature type="region of interest" description="Disordered" evidence="1">
    <location>
        <begin position="1"/>
        <end position="41"/>
    </location>
</feature>